<dbReference type="Ensembl" id="ENSDCDT00010052951.1">
    <property type="protein sequence ID" value="ENSDCDP00010042903.1"/>
    <property type="gene ID" value="ENSDCDG00010026895.1"/>
</dbReference>
<dbReference type="InterPro" id="IPR036028">
    <property type="entry name" value="SH3-like_dom_sf"/>
</dbReference>
<proteinExistence type="predicted"/>
<dbReference type="SUPFAM" id="SSF50044">
    <property type="entry name" value="SH3-domain"/>
    <property type="match status" value="1"/>
</dbReference>
<organism evidence="3 4">
    <name type="scientific">Denticeps clupeoides</name>
    <name type="common">denticle herring</name>
    <dbReference type="NCBI Taxonomy" id="299321"/>
    <lineage>
        <taxon>Eukaryota</taxon>
        <taxon>Metazoa</taxon>
        <taxon>Chordata</taxon>
        <taxon>Craniata</taxon>
        <taxon>Vertebrata</taxon>
        <taxon>Euteleostomi</taxon>
        <taxon>Actinopterygii</taxon>
        <taxon>Neopterygii</taxon>
        <taxon>Teleostei</taxon>
        <taxon>Clupei</taxon>
        <taxon>Clupeiformes</taxon>
        <taxon>Denticipitoidei</taxon>
        <taxon>Denticipitidae</taxon>
        <taxon>Denticeps</taxon>
    </lineage>
</organism>
<protein>
    <recommendedName>
        <fullName evidence="2">Helically-extended SH3 domain-containing protein</fullName>
    </recommendedName>
</protein>
<dbReference type="GO" id="GO:0072659">
    <property type="term" value="P:protein localization to plasma membrane"/>
    <property type="evidence" value="ECO:0007669"/>
    <property type="project" value="TreeGrafter"/>
</dbReference>
<dbReference type="Proteomes" id="UP000694580">
    <property type="component" value="Chromosome 11"/>
</dbReference>
<dbReference type="InterPro" id="IPR043443">
    <property type="entry name" value="FYB1/2-like"/>
</dbReference>
<dbReference type="PANTHER" id="PTHR16830">
    <property type="entry name" value="SH2 CONTAINING ADAPTOR PRAM-1 RELATED"/>
    <property type="match status" value="1"/>
</dbReference>
<accession>A0AAY4DBV8</accession>
<evidence type="ECO:0000259" key="2">
    <source>
        <dbReference type="Pfam" id="PF14603"/>
    </source>
</evidence>
<reference evidence="3" key="3">
    <citation type="submission" date="2025-09" db="UniProtKB">
        <authorList>
            <consortium name="Ensembl"/>
        </authorList>
    </citation>
    <scope>IDENTIFICATION</scope>
</reference>
<feature type="domain" description="Helically-extended SH3" evidence="2">
    <location>
        <begin position="9"/>
        <end position="67"/>
    </location>
</feature>
<evidence type="ECO:0000313" key="4">
    <source>
        <dbReference type="Proteomes" id="UP000694580"/>
    </source>
</evidence>
<dbReference type="GeneTree" id="ENSGT01030000239140"/>
<dbReference type="InterPro" id="IPR029294">
    <property type="entry name" value="hSH3"/>
</dbReference>
<dbReference type="Pfam" id="PF14603">
    <property type="entry name" value="hSH3"/>
    <property type="match status" value="1"/>
</dbReference>
<dbReference type="PANTHER" id="PTHR16830:SF19">
    <property type="entry name" value="FYN-BINDING PROTEIN-LIKE-RELATED"/>
    <property type="match status" value="1"/>
</dbReference>
<evidence type="ECO:0000256" key="1">
    <source>
        <dbReference type="ARBA" id="ARBA00022553"/>
    </source>
</evidence>
<dbReference type="GO" id="GO:0050852">
    <property type="term" value="P:T cell receptor signaling pathway"/>
    <property type="evidence" value="ECO:0007669"/>
    <property type="project" value="TreeGrafter"/>
</dbReference>
<sequence length="76" mass="8606">ASGHLRKSRKRQYTGGISVLYQVAVNPTLTTKKWSRKELPLKPGEMIDVIIKLQNNKLVGRNTEGKCMTFFCSLIL</sequence>
<dbReference type="GO" id="GO:0007229">
    <property type="term" value="P:integrin-mediated signaling pathway"/>
    <property type="evidence" value="ECO:0007669"/>
    <property type="project" value="InterPro"/>
</dbReference>
<dbReference type="AlphaFoldDB" id="A0AAY4DBV8"/>
<dbReference type="GO" id="GO:0005886">
    <property type="term" value="C:plasma membrane"/>
    <property type="evidence" value="ECO:0007669"/>
    <property type="project" value="InterPro"/>
</dbReference>
<evidence type="ECO:0000313" key="3">
    <source>
        <dbReference type="Ensembl" id="ENSDCDP00010042903.1"/>
    </source>
</evidence>
<reference evidence="3" key="2">
    <citation type="submission" date="2025-08" db="UniProtKB">
        <authorList>
            <consortium name="Ensembl"/>
        </authorList>
    </citation>
    <scope>IDENTIFICATION</scope>
</reference>
<reference evidence="3 4" key="1">
    <citation type="submission" date="2020-06" db="EMBL/GenBank/DDBJ databases">
        <authorList>
            <consortium name="Wellcome Sanger Institute Data Sharing"/>
        </authorList>
    </citation>
    <scope>NUCLEOTIDE SEQUENCE [LARGE SCALE GENOMIC DNA]</scope>
</reference>
<dbReference type="Gene3D" id="2.30.30.40">
    <property type="entry name" value="SH3 Domains"/>
    <property type="match status" value="1"/>
</dbReference>
<keyword evidence="4" id="KW-1185">Reference proteome</keyword>
<name>A0AAY4DBV8_9TELE</name>
<keyword evidence="1" id="KW-0597">Phosphoprotein</keyword>